<accession>A0A8T3AD52</accession>
<protein>
    <submittedName>
        <fullName evidence="1">Uncharacterized protein</fullName>
    </submittedName>
</protein>
<keyword evidence="2" id="KW-1185">Reference proteome</keyword>
<sequence>MKNKKIMKKTRRESRISSLPPDLLEEILLEALAASPTPIKDIRYFTQTLLNWLDLGYPENLYLLENFLAEFRPPVASTVKPVDILSVMREAQGRLAGVKVRVLERSMMNWVRQRDVPSRKEKKPLALNMFEMCELQTGLSVVSGVVANDLMLLMRNFRVGGIVVLLERGKEDDISMGGCIEQEEFILFGELREDEEGQTFQFMSIRL</sequence>
<proteinExistence type="predicted"/>
<name>A0A8T3AD52_DENNO</name>
<comment type="caution">
    <text evidence="1">The sequence shown here is derived from an EMBL/GenBank/DDBJ whole genome shotgun (WGS) entry which is preliminary data.</text>
</comment>
<dbReference type="EMBL" id="JAGYWB010000017">
    <property type="protein sequence ID" value="KAI0493991.1"/>
    <property type="molecule type" value="Genomic_DNA"/>
</dbReference>
<evidence type="ECO:0000313" key="2">
    <source>
        <dbReference type="Proteomes" id="UP000829196"/>
    </source>
</evidence>
<dbReference type="Proteomes" id="UP000829196">
    <property type="component" value="Unassembled WGS sequence"/>
</dbReference>
<gene>
    <name evidence="1" type="ORF">KFK09_024122</name>
</gene>
<reference evidence="1" key="1">
    <citation type="journal article" date="2022" name="Front. Genet.">
        <title>Chromosome-Scale Assembly of the Dendrobium nobile Genome Provides Insights Into the Molecular Mechanism of the Biosynthesis of the Medicinal Active Ingredient of Dendrobium.</title>
        <authorList>
            <person name="Xu Q."/>
            <person name="Niu S.-C."/>
            <person name="Li K.-L."/>
            <person name="Zheng P.-J."/>
            <person name="Zhang X.-J."/>
            <person name="Jia Y."/>
            <person name="Liu Y."/>
            <person name="Niu Y.-X."/>
            <person name="Yu L.-H."/>
            <person name="Chen D.-F."/>
            <person name="Zhang G.-Q."/>
        </authorList>
    </citation>
    <scope>NUCLEOTIDE SEQUENCE</scope>
    <source>
        <tissue evidence="1">Leaf</tissue>
    </source>
</reference>
<dbReference type="SMR" id="A0A8T3AD52"/>
<evidence type="ECO:0000313" key="1">
    <source>
        <dbReference type="EMBL" id="KAI0493991.1"/>
    </source>
</evidence>
<organism evidence="1 2">
    <name type="scientific">Dendrobium nobile</name>
    <name type="common">Orchid</name>
    <dbReference type="NCBI Taxonomy" id="94219"/>
    <lineage>
        <taxon>Eukaryota</taxon>
        <taxon>Viridiplantae</taxon>
        <taxon>Streptophyta</taxon>
        <taxon>Embryophyta</taxon>
        <taxon>Tracheophyta</taxon>
        <taxon>Spermatophyta</taxon>
        <taxon>Magnoliopsida</taxon>
        <taxon>Liliopsida</taxon>
        <taxon>Asparagales</taxon>
        <taxon>Orchidaceae</taxon>
        <taxon>Epidendroideae</taxon>
        <taxon>Malaxideae</taxon>
        <taxon>Dendrobiinae</taxon>
        <taxon>Dendrobium</taxon>
    </lineage>
</organism>
<dbReference type="AlphaFoldDB" id="A0A8T3AD52"/>